<feature type="transmembrane region" description="Helical" evidence="2">
    <location>
        <begin position="21"/>
        <end position="40"/>
    </location>
</feature>
<dbReference type="OrthoDB" id="3697642at2"/>
<sequence length="137" mass="13201">RLGVRTDETMRSEEAFGVANRVAGPGMLGAAGILVLSGVLTLGVDGAWSVVFAVVGLLVALVVVGMVSGMAVRAAAAVPADDAGCGCCSGSAHEAATEAPSPDTADPADDCGSSSCGACSLRGVCSSETAGSESAQP</sequence>
<keyword evidence="2" id="KW-0812">Transmembrane</keyword>
<feature type="transmembrane region" description="Helical" evidence="2">
    <location>
        <begin position="46"/>
        <end position="67"/>
    </location>
</feature>
<dbReference type="STRING" id="1108045.GORHZ_191_00510"/>
<protein>
    <submittedName>
        <fullName evidence="3">Uncharacterized protein</fullName>
    </submittedName>
</protein>
<feature type="region of interest" description="Disordered" evidence="1">
    <location>
        <begin position="91"/>
        <end position="114"/>
    </location>
</feature>
<feature type="compositionally biased region" description="Low complexity" evidence="1">
    <location>
        <begin position="97"/>
        <end position="114"/>
    </location>
</feature>
<organism evidence="3 4">
    <name type="scientific">Gordonia rhizosphera NBRC 16068</name>
    <dbReference type="NCBI Taxonomy" id="1108045"/>
    <lineage>
        <taxon>Bacteria</taxon>
        <taxon>Bacillati</taxon>
        <taxon>Actinomycetota</taxon>
        <taxon>Actinomycetes</taxon>
        <taxon>Mycobacteriales</taxon>
        <taxon>Gordoniaceae</taxon>
        <taxon>Gordonia</taxon>
    </lineage>
</organism>
<evidence type="ECO:0000256" key="2">
    <source>
        <dbReference type="SAM" id="Phobius"/>
    </source>
</evidence>
<dbReference type="InterPro" id="IPR025962">
    <property type="entry name" value="SdpI/YhfL"/>
</dbReference>
<keyword evidence="2" id="KW-1133">Transmembrane helix</keyword>
<keyword evidence="2" id="KW-0472">Membrane</keyword>
<dbReference type="RefSeq" id="WP_006337493.1">
    <property type="nucleotide sequence ID" value="NZ_BAHC01000191.1"/>
</dbReference>
<name>K6WL06_9ACTN</name>
<evidence type="ECO:0000313" key="3">
    <source>
        <dbReference type="EMBL" id="GAB92792.1"/>
    </source>
</evidence>
<dbReference type="Proteomes" id="UP000008363">
    <property type="component" value="Unassembled WGS sequence"/>
</dbReference>
<evidence type="ECO:0000256" key="1">
    <source>
        <dbReference type="SAM" id="MobiDB-lite"/>
    </source>
</evidence>
<dbReference type="AlphaFoldDB" id="K6WL06"/>
<keyword evidence="4" id="KW-1185">Reference proteome</keyword>
<dbReference type="Pfam" id="PF13630">
    <property type="entry name" value="SdpI"/>
    <property type="match status" value="1"/>
</dbReference>
<comment type="caution">
    <text evidence="3">The sequence shown here is derived from an EMBL/GenBank/DDBJ whole genome shotgun (WGS) entry which is preliminary data.</text>
</comment>
<accession>K6WL06</accession>
<gene>
    <name evidence="3" type="ORF">GORHZ_191_00510</name>
</gene>
<feature type="non-terminal residue" evidence="3">
    <location>
        <position position="1"/>
    </location>
</feature>
<dbReference type="EMBL" id="BAHC01000191">
    <property type="protein sequence ID" value="GAB92792.1"/>
    <property type="molecule type" value="Genomic_DNA"/>
</dbReference>
<proteinExistence type="predicted"/>
<reference evidence="3 4" key="1">
    <citation type="submission" date="2012-08" db="EMBL/GenBank/DDBJ databases">
        <title>Whole genome shotgun sequence of Gordonia rhizosphera NBRC 16068.</title>
        <authorList>
            <person name="Takarada H."/>
            <person name="Isaki S."/>
            <person name="Hosoyama A."/>
            <person name="Tsuchikane K."/>
            <person name="Katsumata H."/>
            <person name="Baba S."/>
            <person name="Ohji S."/>
            <person name="Yamazaki S."/>
            <person name="Fujita N."/>
        </authorList>
    </citation>
    <scope>NUCLEOTIDE SEQUENCE [LARGE SCALE GENOMIC DNA]</scope>
    <source>
        <strain evidence="3 4">NBRC 16068</strain>
    </source>
</reference>
<dbReference type="eggNOG" id="COG5658">
    <property type="taxonomic scope" value="Bacteria"/>
</dbReference>
<evidence type="ECO:0000313" key="4">
    <source>
        <dbReference type="Proteomes" id="UP000008363"/>
    </source>
</evidence>